<evidence type="ECO:0000256" key="3">
    <source>
        <dbReference type="ARBA" id="ARBA00022989"/>
    </source>
</evidence>
<protein>
    <recommendedName>
        <fullName evidence="6">ABC transmembrane type-1 domain-containing protein</fullName>
    </recommendedName>
</protein>
<dbReference type="EMBL" id="MAOI01000121">
    <property type="protein sequence ID" value="OJD74004.1"/>
    <property type="molecule type" value="Genomic_DNA"/>
</dbReference>
<keyword evidence="3 5" id="KW-1133">Transmembrane helix</keyword>
<dbReference type="GO" id="GO:0140359">
    <property type="term" value="F:ABC-type transporter activity"/>
    <property type="evidence" value="ECO:0007669"/>
    <property type="project" value="InterPro"/>
</dbReference>
<sequence>MAIATPMFVQFIVDNVITPGGNDAYMDLLAIAIGILAVIQFVFSLLRARTLVKLQTRLDWNLMSRFFERLLKLPID</sequence>
<evidence type="ECO:0000313" key="7">
    <source>
        <dbReference type="EMBL" id="OJD74004.1"/>
    </source>
</evidence>
<dbReference type="Gene3D" id="1.20.1560.10">
    <property type="entry name" value="ABC transporter type 1, transmembrane domain"/>
    <property type="match status" value="1"/>
</dbReference>
<organism evidence="7 8">
    <name type="scientific">Bacillus paramycoides</name>
    <dbReference type="NCBI Taxonomy" id="2026194"/>
    <lineage>
        <taxon>Bacteria</taxon>
        <taxon>Bacillati</taxon>
        <taxon>Bacillota</taxon>
        <taxon>Bacilli</taxon>
        <taxon>Bacillales</taxon>
        <taxon>Bacillaceae</taxon>
        <taxon>Bacillus</taxon>
        <taxon>Bacillus cereus group</taxon>
    </lineage>
</organism>
<evidence type="ECO:0000256" key="2">
    <source>
        <dbReference type="ARBA" id="ARBA00022692"/>
    </source>
</evidence>
<dbReference type="GeneID" id="87594564"/>
<keyword evidence="2 5" id="KW-0812">Transmembrane</keyword>
<evidence type="ECO:0000259" key="6">
    <source>
        <dbReference type="PROSITE" id="PS50929"/>
    </source>
</evidence>
<dbReference type="GO" id="GO:0005886">
    <property type="term" value="C:plasma membrane"/>
    <property type="evidence" value="ECO:0007669"/>
    <property type="project" value="UniProtKB-SubCell"/>
</dbReference>
<proteinExistence type="predicted"/>
<accession>A0A1J9VEI5</accession>
<evidence type="ECO:0000256" key="5">
    <source>
        <dbReference type="SAM" id="Phobius"/>
    </source>
</evidence>
<evidence type="ECO:0000256" key="1">
    <source>
        <dbReference type="ARBA" id="ARBA00004651"/>
    </source>
</evidence>
<dbReference type="Pfam" id="PF00664">
    <property type="entry name" value="ABC_membrane"/>
    <property type="match status" value="1"/>
</dbReference>
<dbReference type="Proteomes" id="UP000182788">
    <property type="component" value="Unassembled WGS sequence"/>
</dbReference>
<evidence type="ECO:0000313" key="8">
    <source>
        <dbReference type="Proteomes" id="UP000182788"/>
    </source>
</evidence>
<name>A0A1J9VEI5_9BACI</name>
<comment type="caution">
    <text evidence="7">The sequence shown here is derived from an EMBL/GenBank/DDBJ whole genome shotgun (WGS) entry which is preliminary data.</text>
</comment>
<feature type="transmembrane region" description="Helical" evidence="5">
    <location>
        <begin position="28"/>
        <end position="48"/>
    </location>
</feature>
<reference evidence="7 8" key="1">
    <citation type="submission" date="2016-06" db="EMBL/GenBank/DDBJ databases">
        <title>First insights into the genetic diversity and population structure of in the Bacillus cereus group bacteria from diverse marine environments.</title>
        <authorList>
            <person name="Liu Y."/>
            <person name="Lai Q."/>
            <person name="Shao Z."/>
        </authorList>
    </citation>
    <scope>NUCLEOTIDE SEQUENCE [LARGE SCALE GENOMIC DNA]</scope>
    <source>
        <strain evidence="7 8">NH24A2</strain>
    </source>
</reference>
<dbReference type="InterPro" id="IPR011527">
    <property type="entry name" value="ABC1_TM_dom"/>
</dbReference>
<comment type="subcellular location">
    <subcellularLocation>
        <location evidence="1">Cell membrane</location>
        <topology evidence="1">Multi-pass membrane protein</topology>
    </subcellularLocation>
</comment>
<dbReference type="PROSITE" id="PS50929">
    <property type="entry name" value="ABC_TM1F"/>
    <property type="match status" value="1"/>
</dbReference>
<keyword evidence="4 5" id="KW-0472">Membrane</keyword>
<dbReference type="SUPFAM" id="SSF90123">
    <property type="entry name" value="ABC transporter transmembrane region"/>
    <property type="match status" value="1"/>
</dbReference>
<gene>
    <name evidence="7" type="ORF">BAU28_18505</name>
</gene>
<feature type="domain" description="ABC transmembrane type-1" evidence="6">
    <location>
        <begin position="1"/>
        <end position="76"/>
    </location>
</feature>
<dbReference type="RefSeq" id="WP_071720526.1">
    <property type="nucleotide sequence ID" value="NZ_CBCSHB010000020.1"/>
</dbReference>
<dbReference type="AlphaFoldDB" id="A0A1J9VEI5"/>
<evidence type="ECO:0000256" key="4">
    <source>
        <dbReference type="ARBA" id="ARBA00023136"/>
    </source>
</evidence>
<dbReference type="InterPro" id="IPR036640">
    <property type="entry name" value="ABC1_TM_sf"/>
</dbReference>
<dbReference type="GO" id="GO:0005524">
    <property type="term" value="F:ATP binding"/>
    <property type="evidence" value="ECO:0007669"/>
    <property type="project" value="InterPro"/>
</dbReference>